<protein>
    <submittedName>
        <fullName evidence="1">Uncharacterized protein</fullName>
    </submittedName>
</protein>
<sequence>MMITRIKEGIPSRFLFSKFGSNSLLGGYFGKVDGSQGSGFDVKN</sequence>
<dbReference type="AlphaFoldDB" id="A0A396J238"/>
<proteinExistence type="predicted"/>
<comment type="caution">
    <text evidence="1">The sequence shown here is derived from an EMBL/GenBank/DDBJ whole genome shotgun (WGS) entry which is preliminary data.</text>
</comment>
<dbReference type="Gramene" id="rna7046">
    <property type="protein sequence ID" value="RHN71442.1"/>
    <property type="gene ID" value="gene7046"/>
</dbReference>
<organism evidence="1">
    <name type="scientific">Medicago truncatula</name>
    <name type="common">Barrel medic</name>
    <name type="synonym">Medicago tribuloides</name>
    <dbReference type="NCBI Taxonomy" id="3880"/>
    <lineage>
        <taxon>Eukaryota</taxon>
        <taxon>Viridiplantae</taxon>
        <taxon>Streptophyta</taxon>
        <taxon>Embryophyta</taxon>
        <taxon>Tracheophyta</taxon>
        <taxon>Spermatophyta</taxon>
        <taxon>Magnoliopsida</taxon>
        <taxon>eudicotyledons</taxon>
        <taxon>Gunneridae</taxon>
        <taxon>Pentapetalae</taxon>
        <taxon>rosids</taxon>
        <taxon>fabids</taxon>
        <taxon>Fabales</taxon>
        <taxon>Fabaceae</taxon>
        <taxon>Papilionoideae</taxon>
        <taxon>50 kb inversion clade</taxon>
        <taxon>NPAAA clade</taxon>
        <taxon>Hologalegina</taxon>
        <taxon>IRL clade</taxon>
        <taxon>Trifolieae</taxon>
        <taxon>Medicago</taxon>
    </lineage>
</organism>
<dbReference type="EMBL" id="PSQE01000002">
    <property type="protein sequence ID" value="RHN71442.1"/>
    <property type="molecule type" value="Genomic_DNA"/>
</dbReference>
<gene>
    <name evidence="1" type="ORF">MtrunA17_Chr2g0276921</name>
</gene>
<evidence type="ECO:0000313" key="1">
    <source>
        <dbReference type="EMBL" id="RHN71442.1"/>
    </source>
</evidence>
<dbReference type="Proteomes" id="UP000265566">
    <property type="component" value="Chromosome 2"/>
</dbReference>
<reference evidence="1" key="1">
    <citation type="journal article" date="2018" name="Nat. Plants">
        <title>Whole-genome landscape of Medicago truncatula symbiotic genes.</title>
        <authorList>
            <person name="Pecrix Y."/>
            <person name="Gamas P."/>
            <person name="Carrere S."/>
        </authorList>
    </citation>
    <scope>NUCLEOTIDE SEQUENCE</scope>
    <source>
        <tissue evidence="1">Leaves</tissue>
    </source>
</reference>
<accession>A0A396J238</accession>
<name>A0A396J238_MEDTR</name>